<name>A0A452Y864_AEGTS</name>
<organism evidence="1 2">
    <name type="scientific">Aegilops tauschii subsp. strangulata</name>
    <name type="common">Goatgrass</name>
    <dbReference type="NCBI Taxonomy" id="200361"/>
    <lineage>
        <taxon>Eukaryota</taxon>
        <taxon>Viridiplantae</taxon>
        <taxon>Streptophyta</taxon>
        <taxon>Embryophyta</taxon>
        <taxon>Tracheophyta</taxon>
        <taxon>Spermatophyta</taxon>
        <taxon>Magnoliopsida</taxon>
        <taxon>Liliopsida</taxon>
        <taxon>Poales</taxon>
        <taxon>Poaceae</taxon>
        <taxon>BOP clade</taxon>
        <taxon>Pooideae</taxon>
        <taxon>Triticodae</taxon>
        <taxon>Triticeae</taxon>
        <taxon>Triticinae</taxon>
        <taxon>Aegilops</taxon>
    </lineage>
</organism>
<reference evidence="2" key="2">
    <citation type="journal article" date="2017" name="Nat. Plants">
        <title>The Aegilops tauschii genome reveals multiple impacts of transposons.</title>
        <authorList>
            <person name="Zhao G."/>
            <person name="Zou C."/>
            <person name="Li K."/>
            <person name="Wang K."/>
            <person name="Li T."/>
            <person name="Gao L."/>
            <person name="Zhang X."/>
            <person name="Wang H."/>
            <person name="Yang Z."/>
            <person name="Liu X."/>
            <person name="Jiang W."/>
            <person name="Mao L."/>
            <person name="Kong X."/>
            <person name="Jiao Y."/>
            <person name="Jia J."/>
        </authorList>
    </citation>
    <scope>NUCLEOTIDE SEQUENCE [LARGE SCALE GENOMIC DNA]</scope>
    <source>
        <strain evidence="2">cv. AL8/78</strain>
    </source>
</reference>
<evidence type="ECO:0000313" key="1">
    <source>
        <dbReference type="EnsemblPlants" id="AET1Gv20329800.11"/>
    </source>
</evidence>
<protein>
    <submittedName>
        <fullName evidence="1">Uncharacterized protein</fullName>
    </submittedName>
</protein>
<dbReference type="EnsemblPlants" id="AET1Gv20329800.11">
    <property type="protein sequence ID" value="AET1Gv20329800.11"/>
    <property type="gene ID" value="AET1Gv20329800"/>
</dbReference>
<reference evidence="1" key="5">
    <citation type="journal article" date="2021" name="G3 (Bethesda)">
        <title>Aegilops tauschii genome assembly Aet v5.0 features greater sequence contiguity and improved annotation.</title>
        <authorList>
            <person name="Wang L."/>
            <person name="Zhu T."/>
            <person name="Rodriguez J.C."/>
            <person name="Deal K.R."/>
            <person name="Dubcovsky J."/>
            <person name="McGuire P.E."/>
            <person name="Lux T."/>
            <person name="Spannagl M."/>
            <person name="Mayer K.F.X."/>
            <person name="Baldrich P."/>
            <person name="Meyers B.C."/>
            <person name="Huo N."/>
            <person name="Gu Y.Q."/>
            <person name="Zhou H."/>
            <person name="Devos K.M."/>
            <person name="Bennetzen J.L."/>
            <person name="Unver T."/>
            <person name="Budak H."/>
            <person name="Gulick P.J."/>
            <person name="Galiba G."/>
            <person name="Kalapos B."/>
            <person name="Nelson D.R."/>
            <person name="Li P."/>
            <person name="You F.M."/>
            <person name="Luo M.C."/>
            <person name="Dvorak J."/>
        </authorList>
    </citation>
    <scope>NUCLEOTIDE SEQUENCE [LARGE SCALE GENOMIC DNA]</scope>
    <source>
        <strain evidence="1">cv. AL8/78</strain>
    </source>
</reference>
<keyword evidence="2" id="KW-1185">Reference proteome</keyword>
<dbReference type="Proteomes" id="UP000015105">
    <property type="component" value="Chromosome 1D"/>
</dbReference>
<dbReference type="Gramene" id="AET1Gv20329800.11">
    <property type="protein sequence ID" value="AET1Gv20329800.11"/>
    <property type="gene ID" value="AET1Gv20329800"/>
</dbReference>
<reference evidence="2" key="1">
    <citation type="journal article" date="2014" name="Science">
        <title>Ancient hybridizations among the ancestral genomes of bread wheat.</title>
        <authorList>
            <consortium name="International Wheat Genome Sequencing Consortium,"/>
            <person name="Marcussen T."/>
            <person name="Sandve S.R."/>
            <person name="Heier L."/>
            <person name="Spannagl M."/>
            <person name="Pfeifer M."/>
            <person name="Jakobsen K.S."/>
            <person name="Wulff B.B."/>
            <person name="Steuernagel B."/>
            <person name="Mayer K.F."/>
            <person name="Olsen O.A."/>
        </authorList>
    </citation>
    <scope>NUCLEOTIDE SEQUENCE [LARGE SCALE GENOMIC DNA]</scope>
    <source>
        <strain evidence="2">cv. AL8/78</strain>
    </source>
</reference>
<proteinExistence type="predicted"/>
<evidence type="ECO:0000313" key="2">
    <source>
        <dbReference type="Proteomes" id="UP000015105"/>
    </source>
</evidence>
<dbReference type="AlphaFoldDB" id="A0A452Y864"/>
<reference evidence="1" key="4">
    <citation type="submission" date="2019-03" db="UniProtKB">
        <authorList>
            <consortium name="EnsemblPlants"/>
        </authorList>
    </citation>
    <scope>IDENTIFICATION</scope>
</reference>
<reference evidence="1" key="3">
    <citation type="journal article" date="2017" name="Nature">
        <title>Genome sequence of the progenitor of the wheat D genome Aegilops tauschii.</title>
        <authorList>
            <person name="Luo M.C."/>
            <person name="Gu Y.Q."/>
            <person name="Puiu D."/>
            <person name="Wang H."/>
            <person name="Twardziok S.O."/>
            <person name="Deal K.R."/>
            <person name="Huo N."/>
            <person name="Zhu T."/>
            <person name="Wang L."/>
            <person name="Wang Y."/>
            <person name="McGuire P.E."/>
            <person name="Liu S."/>
            <person name="Long H."/>
            <person name="Ramasamy R.K."/>
            <person name="Rodriguez J.C."/>
            <person name="Van S.L."/>
            <person name="Yuan L."/>
            <person name="Wang Z."/>
            <person name="Xia Z."/>
            <person name="Xiao L."/>
            <person name="Anderson O.D."/>
            <person name="Ouyang S."/>
            <person name="Liang Y."/>
            <person name="Zimin A.V."/>
            <person name="Pertea G."/>
            <person name="Qi P."/>
            <person name="Bennetzen J.L."/>
            <person name="Dai X."/>
            <person name="Dawson M.W."/>
            <person name="Muller H.G."/>
            <person name="Kugler K."/>
            <person name="Rivarola-Duarte L."/>
            <person name="Spannagl M."/>
            <person name="Mayer K.F.X."/>
            <person name="Lu F.H."/>
            <person name="Bevan M.W."/>
            <person name="Leroy P."/>
            <person name="Li P."/>
            <person name="You F.M."/>
            <person name="Sun Q."/>
            <person name="Liu Z."/>
            <person name="Lyons E."/>
            <person name="Wicker T."/>
            <person name="Salzberg S.L."/>
            <person name="Devos K.M."/>
            <person name="Dvorak J."/>
        </authorList>
    </citation>
    <scope>NUCLEOTIDE SEQUENCE [LARGE SCALE GENOMIC DNA]</scope>
    <source>
        <strain evidence="1">cv. AL8/78</strain>
    </source>
</reference>
<accession>A0A452Y864</accession>
<sequence>MGTIVLKSAGSSKFSVQQSLIGVLDVAACLSQQSDDTAVGSPA</sequence>